<dbReference type="AlphaFoldDB" id="A0A0F9RDT1"/>
<name>A0A0F9RDT1_9ZZZZ</name>
<dbReference type="EMBL" id="LAZR01000917">
    <property type="protein sequence ID" value="KKN54690.1"/>
    <property type="molecule type" value="Genomic_DNA"/>
</dbReference>
<organism evidence="1">
    <name type="scientific">marine sediment metagenome</name>
    <dbReference type="NCBI Taxonomy" id="412755"/>
    <lineage>
        <taxon>unclassified sequences</taxon>
        <taxon>metagenomes</taxon>
        <taxon>ecological metagenomes</taxon>
    </lineage>
</organism>
<accession>A0A0F9RDT1</accession>
<proteinExistence type="predicted"/>
<protein>
    <submittedName>
        <fullName evidence="1">Uncharacterized protein</fullName>
    </submittedName>
</protein>
<sequence length="78" mass="8938">MATARIIIAFDSSQQWSVAGEETAIREQYEALRGVLQEVDGVHPRFFELTGFRDLADRKPEQFIVRVEDIKAVDLQET</sequence>
<reference evidence="1" key="1">
    <citation type="journal article" date="2015" name="Nature">
        <title>Complex archaea that bridge the gap between prokaryotes and eukaryotes.</title>
        <authorList>
            <person name="Spang A."/>
            <person name="Saw J.H."/>
            <person name="Jorgensen S.L."/>
            <person name="Zaremba-Niedzwiedzka K."/>
            <person name="Martijn J."/>
            <person name="Lind A.E."/>
            <person name="van Eijk R."/>
            <person name="Schleper C."/>
            <person name="Guy L."/>
            <person name="Ettema T.J."/>
        </authorList>
    </citation>
    <scope>NUCLEOTIDE SEQUENCE</scope>
</reference>
<comment type="caution">
    <text evidence="1">The sequence shown here is derived from an EMBL/GenBank/DDBJ whole genome shotgun (WGS) entry which is preliminary data.</text>
</comment>
<gene>
    <name evidence="1" type="ORF">LCGC14_0589590</name>
</gene>
<evidence type="ECO:0000313" key="1">
    <source>
        <dbReference type="EMBL" id="KKN54690.1"/>
    </source>
</evidence>